<sequence length="117" mass="13280">MDKAKSIEEYMERIRVLDALEQQAMGLSRMLTTYTDRLQERLEQRVGIEEASEAVALGSIANLAAAVERSTQQKRALIGKCRQLDGEMQSVQPVAAKIQEIKQLLDVMEYRRRQQGA</sequence>
<dbReference type="AlphaFoldDB" id="A0A9W8H753"/>
<comment type="caution">
    <text evidence="2">The sequence shown here is derived from an EMBL/GenBank/DDBJ whole genome shotgun (WGS) entry which is preliminary data.</text>
</comment>
<gene>
    <name evidence="2" type="ORF">H4R18_003952</name>
</gene>
<accession>A0A9W8H753</accession>
<evidence type="ECO:0000313" key="3">
    <source>
        <dbReference type="Proteomes" id="UP001140217"/>
    </source>
</evidence>
<dbReference type="EMBL" id="JANBUL010000172">
    <property type="protein sequence ID" value="KAJ2779556.1"/>
    <property type="molecule type" value="Genomic_DNA"/>
</dbReference>
<keyword evidence="3" id="KW-1185">Reference proteome</keyword>
<reference evidence="2" key="1">
    <citation type="submission" date="2022-07" db="EMBL/GenBank/DDBJ databases">
        <title>Phylogenomic reconstructions and comparative analyses of Kickxellomycotina fungi.</title>
        <authorList>
            <person name="Reynolds N.K."/>
            <person name="Stajich J.E."/>
            <person name="Barry K."/>
            <person name="Grigoriev I.V."/>
            <person name="Crous P."/>
            <person name="Smith M.E."/>
        </authorList>
    </citation>
    <scope>NUCLEOTIDE SEQUENCE</scope>
    <source>
        <strain evidence="2">NBRC 105414</strain>
    </source>
</reference>
<dbReference type="InterPro" id="IPR046465">
    <property type="entry name" value="BORCS6_C"/>
</dbReference>
<name>A0A9W8H753_9FUNG</name>
<organism evidence="2 3">
    <name type="scientific">Coemansia javaensis</name>
    <dbReference type="NCBI Taxonomy" id="2761396"/>
    <lineage>
        <taxon>Eukaryota</taxon>
        <taxon>Fungi</taxon>
        <taxon>Fungi incertae sedis</taxon>
        <taxon>Zoopagomycota</taxon>
        <taxon>Kickxellomycotina</taxon>
        <taxon>Kickxellomycetes</taxon>
        <taxon>Kickxellales</taxon>
        <taxon>Kickxellaceae</taxon>
        <taxon>Coemansia</taxon>
    </lineage>
</organism>
<protein>
    <recommendedName>
        <fullName evidence="1">BLOC-1-related complex subunit 6 C-terminal helix domain-containing protein</fullName>
    </recommendedName>
</protein>
<proteinExistence type="predicted"/>
<evidence type="ECO:0000259" key="1">
    <source>
        <dbReference type="Pfam" id="PF10157"/>
    </source>
</evidence>
<dbReference type="OrthoDB" id="21270at2759"/>
<feature type="domain" description="BLOC-1-related complex subunit 6 C-terminal helix" evidence="1">
    <location>
        <begin position="15"/>
        <end position="109"/>
    </location>
</feature>
<dbReference type="Proteomes" id="UP001140217">
    <property type="component" value="Unassembled WGS sequence"/>
</dbReference>
<evidence type="ECO:0000313" key="2">
    <source>
        <dbReference type="EMBL" id="KAJ2779556.1"/>
    </source>
</evidence>
<dbReference type="Pfam" id="PF10157">
    <property type="entry name" value="BORCS6"/>
    <property type="match status" value="1"/>
</dbReference>